<evidence type="ECO:0000256" key="5">
    <source>
        <dbReference type="ARBA" id="ARBA00022989"/>
    </source>
</evidence>
<dbReference type="RefSeq" id="WP_378580009.1">
    <property type="nucleotide sequence ID" value="NZ_JBHSFQ010000046.1"/>
</dbReference>
<dbReference type="SUPFAM" id="SSF103473">
    <property type="entry name" value="MFS general substrate transporter"/>
    <property type="match status" value="1"/>
</dbReference>
<evidence type="ECO:0000256" key="4">
    <source>
        <dbReference type="ARBA" id="ARBA00022692"/>
    </source>
</evidence>
<keyword evidence="2" id="KW-0813">Transport</keyword>
<feature type="transmembrane region" description="Helical" evidence="7">
    <location>
        <begin position="203"/>
        <end position="221"/>
    </location>
</feature>
<accession>A0ABV9E3J3</accession>
<evidence type="ECO:0000259" key="8">
    <source>
        <dbReference type="PROSITE" id="PS50850"/>
    </source>
</evidence>
<gene>
    <name evidence="9" type="ORF">ACFO4E_28130</name>
</gene>
<feature type="transmembrane region" description="Helical" evidence="7">
    <location>
        <begin position="12"/>
        <end position="33"/>
    </location>
</feature>
<feature type="transmembrane region" description="Helical" evidence="7">
    <location>
        <begin position="270"/>
        <end position="296"/>
    </location>
</feature>
<comment type="subcellular location">
    <subcellularLocation>
        <location evidence="1">Cell membrane</location>
        <topology evidence="1">Multi-pass membrane protein</topology>
    </subcellularLocation>
</comment>
<feature type="transmembrane region" description="Helical" evidence="7">
    <location>
        <begin position="336"/>
        <end position="355"/>
    </location>
</feature>
<feature type="transmembrane region" description="Helical" evidence="7">
    <location>
        <begin position="361"/>
        <end position="383"/>
    </location>
</feature>
<dbReference type="EMBL" id="JBHSFQ010000046">
    <property type="protein sequence ID" value="MFC4565745.1"/>
    <property type="molecule type" value="Genomic_DNA"/>
</dbReference>
<feature type="transmembrane region" description="Helical" evidence="7">
    <location>
        <begin position="302"/>
        <end position="324"/>
    </location>
</feature>
<organism evidence="9 10">
    <name type="scientific">Nocardiopsis mangrovi</name>
    <dbReference type="NCBI Taxonomy" id="1179818"/>
    <lineage>
        <taxon>Bacteria</taxon>
        <taxon>Bacillati</taxon>
        <taxon>Actinomycetota</taxon>
        <taxon>Actinomycetes</taxon>
        <taxon>Streptosporangiales</taxon>
        <taxon>Nocardiopsidaceae</taxon>
        <taxon>Nocardiopsis</taxon>
    </lineage>
</organism>
<keyword evidence="6 7" id="KW-0472">Membrane</keyword>
<feature type="domain" description="Major facilitator superfamily (MFS) profile" evidence="8">
    <location>
        <begin position="18"/>
        <end position="470"/>
    </location>
</feature>
<dbReference type="PRINTS" id="PR01036">
    <property type="entry name" value="TCRTETB"/>
</dbReference>
<sequence>MTPTPTTPERTGPGPALLLSVLLPAVLVTVIASDMVNLMLPSIGAEFGASEAELAWVVTGFLLTFSVGIPFYGRVSDRVSLRRLFGFALLTYAAGSLICALAPDLLVLVLGRIVMGAGAAALPVLSIIAVTRLLPAEQRGMGIGVVSAAAGIGTAAGPAIGGGVGQFLGWPALFWLMLVAALVLLPAAVRVLPGEPPAGADRFDLPGGVLLGLGAGLALFGTTQAQAGGFAAPSSWGSLAVAAAAIALFGWRTVRFARPFVPPALFANRVYRVAVVVAFSAMAVNLGGLVFVPLLVVDVNGLGPGAGALVMIPAGAAVAVLSPLIGRLADRIGTRALVLTGLALMGAFALFLSAFTGGTSVIPAGAGILGLSVGFILVLTPIISAAAGALPSDQVGVGLGILQGAQFLGAGAGPALFGALVTARQQSGGGAVNPLYPGQDGAAFSDAFLAMAVVAALTLVVALRMRPATAPETASAGDADKVH</sequence>
<evidence type="ECO:0000313" key="10">
    <source>
        <dbReference type="Proteomes" id="UP001595923"/>
    </source>
</evidence>
<dbReference type="PANTHER" id="PTHR42718:SF46">
    <property type="entry name" value="BLR6921 PROTEIN"/>
    <property type="match status" value="1"/>
</dbReference>
<dbReference type="InterPro" id="IPR036259">
    <property type="entry name" value="MFS_trans_sf"/>
</dbReference>
<evidence type="ECO:0000313" key="9">
    <source>
        <dbReference type="EMBL" id="MFC4565745.1"/>
    </source>
</evidence>
<proteinExistence type="predicted"/>
<dbReference type="CDD" id="cd17321">
    <property type="entry name" value="MFS_MMR_MDR_like"/>
    <property type="match status" value="1"/>
</dbReference>
<dbReference type="Pfam" id="PF07690">
    <property type="entry name" value="MFS_1"/>
    <property type="match status" value="1"/>
</dbReference>
<keyword evidence="3" id="KW-1003">Cell membrane</keyword>
<protein>
    <submittedName>
        <fullName evidence="9">MFS transporter</fullName>
    </submittedName>
</protein>
<keyword evidence="4 7" id="KW-0812">Transmembrane</keyword>
<feature type="transmembrane region" description="Helical" evidence="7">
    <location>
        <begin position="227"/>
        <end position="249"/>
    </location>
</feature>
<feature type="transmembrane region" description="Helical" evidence="7">
    <location>
        <begin position="395"/>
        <end position="421"/>
    </location>
</feature>
<feature type="transmembrane region" description="Helical" evidence="7">
    <location>
        <begin position="142"/>
        <end position="160"/>
    </location>
</feature>
<feature type="transmembrane region" description="Helical" evidence="7">
    <location>
        <begin position="441"/>
        <end position="463"/>
    </location>
</feature>
<keyword evidence="10" id="KW-1185">Reference proteome</keyword>
<dbReference type="Proteomes" id="UP001595923">
    <property type="component" value="Unassembled WGS sequence"/>
</dbReference>
<name>A0ABV9E3J3_9ACTN</name>
<feature type="transmembrane region" description="Helical" evidence="7">
    <location>
        <begin position="172"/>
        <end position="191"/>
    </location>
</feature>
<keyword evidence="5 7" id="KW-1133">Transmembrane helix</keyword>
<dbReference type="PROSITE" id="PS50850">
    <property type="entry name" value="MFS"/>
    <property type="match status" value="1"/>
</dbReference>
<dbReference type="InterPro" id="IPR011701">
    <property type="entry name" value="MFS"/>
</dbReference>
<evidence type="ECO:0000256" key="3">
    <source>
        <dbReference type="ARBA" id="ARBA00022475"/>
    </source>
</evidence>
<comment type="caution">
    <text evidence="9">The sequence shown here is derived from an EMBL/GenBank/DDBJ whole genome shotgun (WGS) entry which is preliminary data.</text>
</comment>
<evidence type="ECO:0000256" key="7">
    <source>
        <dbReference type="SAM" id="Phobius"/>
    </source>
</evidence>
<feature type="transmembrane region" description="Helical" evidence="7">
    <location>
        <begin position="53"/>
        <end position="72"/>
    </location>
</feature>
<evidence type="ECO:0000256" key="6">
    <source>
        <dbReference type="ARBA" id="ARBA00023136"/>
    </source>
</evidence>
<dbReference type="PANTHER" id="PTHR42718">
    <property type="entry name" value="MAJOR FACILITATOR SUPERFAMILY MULTIDRUG TRANSPORTER MFSC"/>
    <property type="match status" value="1"/>
</dbReference>
<evidence type="ECO:0000256" key="2">
    <source>
        <dbReference type="ARBA" id="ARBA00022448"/>
    </source>
</evidence>
<dbReference type="InterPro" id="IPR020846">
    <property type="entry name" value="MFS_dom"/>
</dbReference>
<feature type="transmembrane region" description="Helical" evidence="7">
    <location>
        <begin position="84"/>
        <end position="103"/>
    </location>
</feature>
<dbReference type="Gene3D" id="1.20.1250.20">
    <property type="entry name" value="MFS general substrate transporter like domains"/>
    <property type="match status" value="2"/>
</dbReference>
<evidence type="ECO:0000256" key="1">
    <source>
        <dbReference type="ARBA" id="ARBA00004651"/>
    </source>
</evidence>
<feature type="transmembrane region" description="Helical" evidence="7">
    <location>
        <begin position="109"/>
        <end position="130"/>
    </location>
</feature>
<reference evidence="10" key="1">
    <citation type="journal article" date="2019" name="Int. J. Syst. Evol. Microbiol.">
        <title>The Global Catalogue of Microorganisms (GCM) 10K type strain sequencing project: providing services to taxonomists for standard genome sequencing and annotation.</title>
        <authorList>
            <consortium name="The Broad Institute Genomics Platform"/>
            <consortium name="The Broad Institute Genome Sequencing Center for Infectious Disease"/>
            <person name="Wu L."/>
            <person name="Ma J."/>
        </authorList>
    </citation>
    <scope>NUCLEOTIDE SEQUENCE [LARGE SCALE GENOMIC DNA]</scope>
    <source>
        <strain evidence="10">XZYJ18</strain>
    </source>
</reference>